<dbReference type="InterPro" id="IPR036116">
    <property type="entry name" value="FN3_sf"/>
</dbReference>
<dbReference type="Proteomes" id="UP001381693">
    <property type="component" value="Unassembled WGS sequence"/>
</dbReference>
<dbReference type="InterPro" id="IPR001245">
    <property type="entry name" value="Ser-Thr/Tyr_kinase_cat_dom"/>
</dbReference>
<dbReference type="GO" id="GO:0007169">
    <property type="term" value="P:cell surface receptor protein tyrosine kinase signaling pathway"/>
    <property type="evidence" value="ECO:0007669"/>
    <property type="project" value="TreeGrafter"/>
</dbReference>
<dbReference type="PANTHER" id="PTHR24416">
    <property type="entry name" value="TYROSINE-PROTEIN KINASE RECEPTOR"/>
    <property type="match status" value="1"/>
</dbReference>
<evidence type="ECO:0000256" key="5">
    <source>
        <dbReference type="ARBA" id="ARBA00023136"/>
    </source>
</evidence>
<dbReference type="SUPFAM" id="SSF56112">
    <property type="entry name" value="Protein kinase-like (PK-like)"/>
    <property type="match status" value="1"/>
</dbReference>
<evidence type="ECO:0000313" key="12">
    <source>
        <dbReference type="EMBL" id="KAK7086865.1"/>
    </source>
</evidence>
<keyword evidence="13" id="KW-1185">Reference proteome</keyword>
<gene>
    <name evidence="12" type="ORF">SK128_002694</name>
</gene>
<keyword evidence="6" id="KW-0325">Glycoprotein</keyword>
<evidence type="ECO:0000259" key="9">
    <source>
        <dbReference type="PROSITE" id="PS50011"/>
    </source>
</evidence>
<dbReference type="Pfam" id="PF00041">
    <property type="entry name" value="fn3"/>
    <property type="match status" value="1"/>
</dbReference>
<evidence type="ECO:0000256" key="8">
    <source>
        <dbReference type="SAM" id="SignalP"/>
    </source>
</evidence>
<dbReference type="GO" id="GO:0005524">
    <property type="term" value="F:ATP binding"/>
    <property type="evidence" value="ECO:0007669"/>
    <property type="project" value="InterPro"/>
</dbReference>
<evidence type="ECO:0000313" key="13">
    <source>
        <dbReference type="Proteomes" id="UP001381693"/>
    </source>
</evidence>
<evidence type="ECO:0000256" key="7">
    <source>
        <dbReference type="SAM" id="Phobius"/>
    </source>
</evidence>
<dbReference type="PROSITE" id="PS51212">
    <property type="entry name" value="WSC"/>
    <property type="match status" value="1"/>
</dbReference>
<accession>A0AAN9AH66</accession>
<organism evidence="12 13">
    <name type="scientific">Halocaridina rubra</name>
    <name type="common">Hawaiian red shrimp</name>
    <dbReference type="NCBI Taxonomy" id="373956"/>
    <lineage>
        <taxon>Eukaryota</taxon>
        <taxon>Metazoa</taxon>
        <taxon>Ecdysozoa</taxon>
        <taxon>Arthropoda</taxon>
        <taxon>Crustacea</taxon>
        <taxon>Multicrustacea</taxon>
        <taxon>Malacostraca</taxon>
        <taxon>Eumalacostraca</taxon>
        <taxon>Eucarida</taxon>
        <taxon>Decapoda</taxon>
        <taxon>Pleocyemata</taxon>
        <taxon>Caridea</taxon>
        <taxon>Atyoidea</taxon>
        <taxon>Atyidae</taxon>
        <taxon>Halocaridina</taxon>
    </lineage>
</organism>
<proteinExistence type="predicted"/>
<evidence type="ECO:0000256" key="4">
    <source>
        <dbReference type="ARBA" id="ARBA00022989"/>
    </source>
</evidence>
<evidence type="ECO:0008006" key="14">
    <source>
        <dbReference type="Google" id="ProtNLM"/>
    </source>
</evidence>
<keyword evidence="4 7" id="KW-1133">Transmembrane helix</keyword>
<evidence type="ECO:0000256" key="2">
    <source>
        <dbReference type="ARBA" id="ARBA00022692"/>
    </source>
</evidence>
<dbReference type="Gene3D" id="1.10.510.10">
    <property type="entry name" value="Transferase(Phosphotransferase) domain 1"/>
    <property type="match status" value="1"/>
</dbReference>
<dbReference type="InterPro" id="IPR011009">
    <property type="entry name" value="Kinase-like_dom_sf"/>
</dbReference>
<dbReference type="InterPro" id="IPR002889">
    <property type="entry name" value="WSC_carb-bd"/>
</dbReference>
<dbReference type="SMART" id="SM00321">
    <property type="entry name" value="WSC"/>
    <property type="match status" value="1"/>
</dbReference>
<dbReference type="PROSITE" id="PS50011">
    <property type="entry name" value="PROTEIN_KINASE_DOM"/>
    <property type="match status" value="1"/>
</dbReference>
<feature type="signal peptide" evidence="8">
    <location>
        <begin position="1"/>
        <end position="24"/>
    </location>
</feature>
<dbReference type="InterPro" id="IPR003961">
    <property type="entry name" value="FN3_dom"/>
</dbReference>
<dbReference type="PROSITE" id="PS50853">
    <property type="entry name" value="FN3"/>
    <property type="match status" value="1"/>
</dbReference>
<dbReference type="PANTHER" id="PTHR24416:SF604">
    <property type="entry name" value="RECEPTOR PROTEIN-TYROSINE KINASE"/>
    <property type="match status" value="1"/>
</dbReference>
<dbReference type="GO" id="GO:0043235">
    <property type="term" value="C:receptor complex"/>
    <property type="evidence" value="ECO:0007669"/>
    <property type="project" value="TreeGrafter"/>
</dbReference>
<dbReference type="Pfam" id="PF07714">
    <property type="entry name" value="PK_Tyr_Ser-Thr"/>
    <property type="match status" value="1"/>
</dbReference>
<keyword evidence="3 8" id="KW-0732">Signal</keyword>
<dbReference type="SMART" id="SM00060">
    <property type="entry name" value="FN3"/>
    <property type="match status" value="2"/>
</dbReference>
<dbReference type="Gene3D" id="3.30.200.20">
    <property type="entry name" value="Phosphorylase Kinase, domain 1"/>
    <property type="match status" value="1"/>
</dbReference>
<dbReference type="EMBL" id="JAXCGZ010000062">
    <property type="protein sequence ID" value="KAK7086865.1"/>
    <property type="molecule type" value="Genomic_DNA"/>
</dbReference>
<feature type="domain" description="Fibronectin type-III" evidence="10">
    <location>
        <begin position="122"/>
        <end position="221"/>
    </location>
</feature>
<protein>
    <recommendedName>
        <fullName evidence="14">Tyrosine-protein kinase Wsck</fullName>
    </recommendedName>
</protein>
<dbReference type="SUPFAM" id="SSF49265">
    <property type="entry name" value="Fibronectin type III"/>
    <property type="match status" value="1"/>
</dbReference>
<dbReference type="InterPro" id="IPR013783">
    <property type="entry name" value="Ig-like_fold"/>
</dbReference>
<dbReference type="GO" id="GO:0005886">
    <property type="term" value="C:plasma membrane"/>
    <property type="evidence" value="ECO:0007669"/>
    <property type="project" value="TreeGrafter"/>
</dbReference>
<dbReference type="Pfam" id="PF01822">
    <property type="entry name" value="WSC"/>
    <property type="match status" value="1"/>
</dbReference>
<reference evidence="12 13" key="1">
    <citation type="submission" date="2023-11" db="EMBL/GenBank/DDBJ databases">
        <title>Halocaridina rubra genome assembly.</title>
        <authorList>
            <person name="Smith C."/>
        </authorList>
    </citation>
    <scope>NUCLEOTIDE SEQUENCE [LARGE SCALE GENOMIC DNA]</scope>
    <source>
        <strain evidence="12">EP-1</strain>
        <tissue evidence="12">Whole</tissue>
    </source>
</reference>
<feature type="transmembrane region" description="Helical" evidence="7">
    <location>
        <begin position="375"/>
        <end position="400"/>
    </location>
</feature>
<comment type="caution">
    <text evidence="12">The sequence shown here is derived from an EMBL/GenBank/DDBJ whole genome shotgun (WGS) entry which is preliminary data.</text>
</comment>
<evidence type="ECO:0000256" key="1">
    <source>
        <dbReference type="ARBA" id="ARBA00004479"/>
    </source>
</evidence>
<dbReference type="AlphaFoldDB" id="A0AAN9AH66"/>
<feature type="domain" description="Protein kinase" evidence="9">
    <location>
        <begin position="464"/>
        <end position="742"/>
    </location>
</feature>
<keyword evidence="2 7" id="KW-0812">Transmembrane</keyword>
<dbReference type="Gene3D" id="2.60.40.10">
    <property type="entry name" value="Immunoglobulins"/>
    <property type="match status" value="1"/>
</dbReference>
<dbReference type="PRINTS" id="PR00109">
    <property type="entry name" value="TYRKINASE"/>
</dbReference>
<evidence type="ECO:0000259" key="11">
    <source>
        <dbReference type="PROSITE" id="PS51212"/>
    </source>
</evidence>
<dbReference type="GO" id="GO:0004714">
    <property type="term" value="F:transmembrane receptor protein tyrosine kinase activity"/>
    <property type="evidence" value="ECO:0007669"/>
    <property type="project" value="UniProtKB-ARBA"/>
</dbReference>
<dbReference type="Pfam" id="PF23144">
    <property type="entry name" value="Fn3_PTPRU"/>
    <property type="match status" value="1"/>
</dbReference>
<dbReference type="InterPro" id="IPR057598">
    <property type="entry name" value="Fn3_PTPRU"/>
</dbReference>
<dbReference type="InterPro" id="IPR050122">
    <property type="entry name" value="RTK"/>
</dbReference>
<comment type="subcellular location">
    <subcellularLocation>
        <location evidence="1">Membrane</location>
        <topology evidence="1">Single-pass type I membrane protein</topology>
    </subcellularLocation>
</comment>
<sequence>MALSWNLLCVSALLLAWSCVSITSQDIQLLGCFSKEADRADFIYHSSNVTAGRSVDACVAECKANLMRYAGLYDGKSCLCGDTFSGEPSNLCTSECKDNSSQICGGSHLVSVYETGHGILGAPVSLSQVASGPSSLHINWEPPASGLADILEYRVTATPLFTFSERDPPRAMNWVFSAHINTAWLYNVMPGTEYEVAVRAASKAGLGYPRKMKMWTRVGKPERPSSPQILTRTSTTITVRLESVLPTHGPITAYQIVVVDETVHVELQPNSLGDYYSAQRENIPYYITAEFSPENFMTTFIVGDAKRYGKYHNAPLQEGIDYHILLGVISTINETEKAFSPSNHEQHENTVTDDEYHKLLNDPQTVMQLEYNRKMILGLSIAIGLFGFLLVVSVVVYIMLRVMVKRNHRRSSENQELAIHAQVPNQDSENGYAVAAHYIDEETPSIDHYRQLKERVLIIPHQGLTIVGDIGSGKFGEVKKGILMNRGQQTTVLIHRIADDMLEGSRKNQMLREFDAHIRIASHSHIISLMGLMEELNVISVAFEYETATLKALLVESRAVQHYPVYAEKNRRFSTLPETQALDMLIGIAQGMQHLSSLGIVHGQLCTRNIVLVDGARPKITGFGLLHYHNDLYVPDYRRWHSVETLRSKGSAPKSDNWSFGCLMWEVVTLGGTPYAEVRTDEIAGRVVRGLRLSQPQYVGDELYQVMLDCWQNDLDNRPTFGAVEEILTNLASDDVTPHILFSLYPSFQYEQYAPHLEFVD</sequence>
<feature type="chain" id="PRO_5043029161" description="Tyrosine-protein kinase Wsck" evidence="8">
    <location>
        <begin position="25"/>
        <end position="761"/>
    </location>
</feature>
<keyword evidence="5 7" id="KW-0472">Membrane</keyword>
<dbReference type="CDD" id="cd00063">
    <property type="entry name" value="FN3"/>
    <property type="match status" value="1"/>
</dbReference>
<feature type="domain" description="WSC" evidence="11">
    <location>
        <begin position="26"/>
        <end position="116"/>
    </location>
</feature>
<dbReference type="InterPro" id="IPR000719">
    <property type="entry name" value="Prot_kinase_dom"/>
</dbReference>
<evidence type="ECO:0000256" key="3">
    <source>
        <dbReference type="ARBA" id="ARBA00022729"/>
    </source>
</evidence>
<dbReference type="GO" id="GO:0045664">
    <property type="term" value="P:regulation of neuron differentiation"/>
    <property type="evidence" value="ECO:0007669"/>
    <property type="project" value="TreeGrafter"/>
</dbReference>
<evidence type="ECO:0000256" key="6">
    <source>
        <dbReference type="ARBA" id="ARBA00023180"/>
    </source>
</evidence>
<name>A0AAN9AH66_HALRR</name>
<evidence type="ECO:0000259" key="10">
    <source>
        <dbReference type="PROSITE" id="PS50853"/>
    </source>
</evidence>